<gene>
    <name evidence="3" type="ORF">M1B35_13080</name>
</gene>
<dbReference type="RefSeq" id="WP_268262127.1">
    <property type="nucleotide sequence ID" value="NZ_JALQCX010000021.1"/>
</dbReference>
<sequence length="174" mass="18980">MTEHLTALPGDAAREQASDWFTQREAMTHNVLLRQRFEQWRSADPQHAEAFRALENLWNASAFEQALEHLALDLELPAASAPARRQRRPQRWLAAAAALLVMLGAGWIGDLPMRLQADHLSAIGQVERFDLATAPMLSWAATAPSAATSVPITDVSACCGANSMSRPSTISPGR</sequence>
<keyword evidence="4" id="KW-1185">Reference proteome</keyword>
<evidence type="ECO:0000313" key="3">
    <source>
        <dbReference type="EMBL" id="MCK9815037.1"/>
    </source>
</evidence>
<evidence type="ECO:0000256" key="1">
    <source>
        <dbReference type="SAM" id="Phobius"/>
    </source>
</evidence>
<reference evidence="3 4" key="2">
    <citation type="journal article" date="2023" name="Plant Pathol.">
        <title>Dismantling and reorganizing Pseudomonas marginalis sensu#lato.</title>
        <authorList>
            <person name="Sawada H."/>
            <person name="Fujikawa T."/>
            <person name="Satou M."/>
        </authorList>
    </citation>
    <scope>NUCLEOTIDE SEQUENCE [LARGE SCALE GENOMIC DNA]</scope>
    <source>
        <strain evidence="3 4">MAFF 302046</strain>
    </source>
</reference>
<dbReference type="Proteomes" id="UP001155163">
    <property type="component" value="Unassembled WGS sequence"/>
</dbReference>
<feature type="domain" description="FecR N-terminal" evidence="2">
    <location>
        <begin position="15"/>
        <end position="57"/>
    </location>
</feature>
<comment type="caution">
    <text evidence="3">The sequence shown here is derived from an EMBL/GenBank/DDBJ whole genome shotgun (WGS) entry which is preliminary data.</text>
</comment>
<organism evidence="3 4">
    <name type="scientific">Pseudomonas morbosilactucae</name>
    <dbReference type="NCBI Taxonomy" id="2938197"/>
    <lineage>
        <taxon>Bacteria</taxon>
        <taxon>Pseudomonadati</taxon>
        <taxon>Pseudomonadota</taxon>
        <taxon>Gammaproteobacteria</taxon>
        <taxon>Pseudomonadales</taxon>
        <taxon>Pseudomonadaceae</taxon>
        <taxon>Pseudomonas</taxon>
    </lineage>
</organism>
<reference evidence="3 4" key="1">
    <citation type="journal article" date="2022" name="Int. J. Syst. Evol. Microbiol.">
        <title>Pseudomonas aegrilactucae sp. nov. and Pseudomonas morbosilactucae sp. nov., pathogens causing bacterial rot of lettuce in Japan.</title>
        <authorList>
            <person name="Sawada H."/>
            <person name="Fujikawa T."/>
            <person name="Satou M."/>
        </authorList>
    </citation>
    <scope>NUCLEOTIDE SEQUENCE [LARGE SCALE GENOMIC DNA]</scope>
    <source>
        <strain evidence="3 4">MAFF 302046</strain>
    </source>
</reference>
<dbReference type="EMBL" id="JALQCX010000021">
    <property type="protein sequence ID" value="MCK9815037.1"/>
    <property type="molecule type" value="Genomic_DNA"/>
</dbReference>
<keyword evidence="1" id="KW-0812">Transmembrane</keyword>
<proteinExistence type="predicted"/>
<evidence type="ECO:0000259" key="2">
    <source>
        <dbReference type="Pfam" id="PF16220"/>
    </source>
</evidence>
<keyword evidence="1" id="KW-1133">Transmembrane helix</keyword>
<dbReference type="InterPro" id="IPR032623">
    <property type="entry name" value="FecR_N"/>
</dbReference>
<feature type="transmembrane region" description="Helical" evidence="1">
    <location>
        <begin position="92"/>
        <end position="109"/>
    </location>
</feature>
<name>A0ABT0JGS2_9PSED</name>
<accession>A0ABT0JGS2</accession>
<keyword evidence="1" id="KW-0472">Membrane</keyword>
<protein>
    <submittedName>
        <fullName evidence="3">DUF4880 domain-containing protein</fullName>
    </submittedName>
</protein>
<dbReference type="Pfam" id="PF16220">
    <property type="entry name" value="DUF4880"/>
    <property type="match status" value="1"/>
</dbReference>
<evidence type="ECO:0000313" key="4">
    <source>
        <dbReference type="Proteomes" id="UP001155163"/>
    </source>
</evidence>